<name>A0A0M0C2I5_9ARCH</name>
<accession>A0A0M0C2I5</accession>
<evidence type="ECO:0000313" key="2">
    <source>
        <dbReference type="Proteomes" id="UP000037237"/>
    </source>
</evidence>
<reference evidence="1 2" key="1">
    <citation type="submission" date="2015-06" db="EMBL/GenBank/DDBJ databases">
        <title>New insights into the roles of widespread benthic archaea in carbon and nitrogen cycling.</title>
        <authorList>
            <person name="Lazar C.S."/>
            <person name="Baker B.J."/>
            <person name="Seitz K.W."/>
            <person name="Hyde A.S."/>
            <person name="Dick G.J."/>
            <person name="Hinrichs K.-U."/>
            <person name="Teske A.P."/>
        </authorList>
    </citation>
    <scope>NUCLEOTIDE SEQUENCE [LARGE SCALE GENOMIC DNA]</scope>
    <source>
        <strain evidence="1">SG8-32-1</strain>
    </source>
</reference>
<evidence type="ECO:0000313" key="1">
    <source>
        <dbReference type="EMBL" id="KON34581.1"/>
    </source>
</evidence>
<organism evidence="1 2">
    <name type="scientific">miscellaneous Crenarchaeota group-1 archaeon SG8-32-1</name>
    <dbReference type="NCBI Taxonomy" id="1685124"/>
    <lineage>
        <taxon>Archaea</taxon>
        <taxon>Candidatus Bathyarchaeota</taxon>
        <taxon>MCG-1</taxon>
    </lineage>
</organism>
<gene>
    <name evidence="1" type="ORF">AC477_00325</name>
</gene>
<proteinExistence type="predicted"/>
<dbReference type="AlphaFoldDB" id="A0A0M0C2I5"/>
<comment type="caution">
    <text evidence="1">The sequence shown here is derived from an EMBL/GenBank/DDBJ whole genome shotgun (WGS) entry which is preliminary data.</text>
</comment>
<sequence length="104" mass="11959">MKVMIRETLKFLPGKMLEGTKLLKRSLALSKEKIGCSSPIRKYSPWLGGGSSINTIIVEAEYDSLTQMEEFLEKSIADPEMMEINRKWETILESSKEELYRVMP</sequence>
<dbReference type="Proteomes" id="UP000037237">
    <property type="component" value="Unassembled WGS sequence"/>
</dbReference>
<protein>
    <recommendedName>
        <fullName evidence="3">NIPSNAP domain-containing protein</fullName>
    </recommendedName>
</protein>
<evidence type="ECO:0008006" key="3">
    <source>
        <dbReference type="Google" id="ProtNLM"/>
    </source>
</evidence>
<dbReference type="EMBL" id="LFWU01000005">
    <property type="protein sequence ID" value="KON34581.1"/>
    <property type="molecule type" value="Genomic_DNA"/>
</dbReference>